<comment type="caution">
    <text evidence="2">The sequence shown here is derived from an EMBL/GenBank/DDBJ whole genome shotgun (WGS) entry which is preliminary data.</text>
</comment>
<keyword evidence="3" id="KW-1185">Reference proteome</keyword>
<gene>
    <name evidence="2" type="ORF">PECAL_1P34400</name>
</gene>
<dbReference type="AlphaFoldDB" id="A0A8J2WV66"/>
<dbReference type="EMBL" id="CAKKNE010000001">
    <property type="protein sequence ID" value="CAH0366925.1"/>
    <property type="molecule type" value="Genomic_DNA"/>
</dbReference>
<feature type="compositionally biased region" description="Basic and acidic residues" evidence="1">
    <location>
        <begin position="99"/>
        <end position="109"/>
    </location>
</feature>
<proteinExistence type="predicted"/>
<evidence type="ECO:0000313" key="2">
    <source>
        <dbReference type="EMBL" id="CAH0366925.1"/>
    </source>
</evidence>
<name>A0A8J2WV66_9STRA</name>
<feature type="region of interest" description="Disordered" evidence="1">
    <location>
        <begin position="98"/>
        <end position="175"/>
    </location>
</feature>
<dbReference type="Proteomes" id="UP000789595">
    <property type="component" value="Unassembled WGS sequence"/>
</dbReference>
<feature type="compositionally biased region" description="Basic residues" evidence="1">
    <location>
        <begin position="110"/>
        <end position="140"/>
    </location>
</feature>
<evidence type="ECO:0000256" key="1">
    <source>
        <dbReference type="SAM" id="MobiDB-lite"/>
    </source>
</evidence>
<organism evidence="2 3">
    <name type="scientific">Pelagomonas calceolata</name>
    <dbReference type="NCBI Taxonomy" id="35677"/>
    <lineage>
        <taxon>Eukaryota</taxon>
        <taxon>Sar</taxon>
        <taxon>Stramenopiles</taxon>
        <taxon>Ochrophyta</taxon>
        <taxon>Pelagophyceae</taxon>
        <taxon>Pelagomonadales</taxon>
        <taxon>Pelagomonadaceae</taxon>
        <taxon>Pelagomonas</taxon>
    </lineage>
</organism>
<evidence type="ECO:0000313" key="3">
    <source>
        <dbReference type="Proteomes" id="UP000789595"/>
    </source>
</evidence>
<sequence length="350" mass="39230">MACVASPLAPDSPSCLHDDVAALYGEAQKLYADAQQDFNGDDAPAAWDLPEAMLTGGMPQGFENTRRDVGSLTMKIANKKADIEALLERMAKLQSRYKNMTEGKEEMSKTVKKAARKSQREKRRRKKKRDKAKKAKKKMAHPLDGIDEFSTTVKKEEPVPQEEEPVPSKPGAHPLDDHFELGTEAEEAAAEKECDKQVERILEWIQACKDPGKDPFGDLQSKLKADFMEIEKVMHRMEGSSTQVFGEAPAKGPQTCMLEALEARERALEDARDELEVMDEETDEAAHFWGHLYACDSDDDEDEVDDEACSPEEAQLLLYLGHSLHDYLGDVEEHKHALMKASEQFEGGMF</sequence>
<protein>
    <submittedName>
        <fullName evidence="2">Uncharacterized protein</fullName>
    </submittedName>
</protein>
<reference evidence="2" key="1">
    <citation type="submission" date="2021-11" db="EMBL/GenBank/DDBJ databases">
        <authorList>
            <consortium name="Genoscope - CEA"/>
            <person name="William W."/>
        </authorList>
    </citation>
    <scope>NUCLEOTIDE SEQUENCE</scope>
</reference>
<accession>A0A8J2WV66</accession>